<keyword evidence="2" id="KW-0645">Protease</keyword>
<dbReference type="SUPFAM" id="SSF55920">
    <property type="entry name" value="Creatinase/aminopeptidase"/>
    <property type="match status" value="1"/>
</dbReference>
<dbReference type="InterPro" id="IPR050659">
    <property type="entry name" value="Peptidase_M24B"/>
</dbReference>
<dbReference type="GO" id="GO:0004177">
    <property type="term" value="F:aminopeptidase activity"/>
    <property type="evidence" value="ECO:0007669"/>
    <property type="project" value="UniProtKB-KW"/>
</dbReference>
<accession>A0A7J3WBZ3</accession>
<dbReference type="AlphaFoldDB" id="A0A7J3WBZ3"/>
<feature type="domain" description="Peptidase M24" evidence="1">
    <location>
        <begin position="161"/>
        <end position="385"/>
    </location>
</feature>
<dbReference type="EMBL" id="DRXG01000059">
    <property type="protein sequence ID" value="HHN52258.1"/>
    <property type="molecule type" value="Genomic_DNA"/>
</dbReference>
<dbReference type="PANTHER" id="PTHR46112">
    <property type="entry name" value="AMINOPEPTIDASE"/>
    <property type="match status" value="1"/>
</dbReference>
<sequence>MFSAVLSSLDELMARQDVDAVVVYGESTASCPELAYLVRAPVARGGLYLKKRGEEPLLVVSNLDVESARTGQVSLVRTFDDYGLRLFVRRFGRGRGWAEFVSEVLRRERVGGWIVLAGRFEAGWAVFLAEVLRRRGFRVKATPGPSLLDICRRTKDSWEIERIREAGRKTVAVAQRVEKILEESRVAGDKVLYEKKPLTANILRQSIRQACAEQGLNLVEGFILAVGEESADPHYSGEKDTPIKPGEPVLLDIFPADKTGYRYDFTRTYCVGRAKPLLRKMFTDTVDAQNAALDMIRDNVVCEAPFIRVCRLFMARGWPTPLSKQPVERGFVHGLGHGLGLTIGEEPYLTRFSRDNLLTGDVVTVEPGLYDKSFGGVRVEDVVHVEGGGCVVLAEHRRELEL</sequence>
<evidence type="ECO:0000259" key="1">
    <source>
        <dbReference type="Pfam" id="PF00557"/>
    </source>
</evidence>
<dbReference type="InterPro" id="IPR036005">
    <property type="entry name" value="Creatinase/aminopeptidase-like"/>
</dbReference>
<proteinExistence type="predicted"/>
<keyword evidence="2" id="KW-0378">Hydrolase</keyword>
<evidence type="ECO:0000313" key="2">
    <source>
        <dbReference type="EMBL" id="HHN52258.1"/>
    </source>
</evidence>
<protein>
    <submittedName>
        <fullName evidence="2">Aminopeptidase P family protein</fullName>
    </submittedName>
</protein>
<gene>
    <name evidence="2" type="ORF">ENM30_02980</name>
</gene>
<comment type="caution">
    <text evidence="2">The sequence shown here is derived from an EMBL/GenBank/DDBJ whole genome shotgun (WGS) entry which is preliminary data.</text>
</comment>
<organism evidence="2">
    <name type="scientific">Caldiarchaeum subterraneum</name>
    <dbReference type="NCBI Taxonomy" id="311458"/>
    <lineage>
        <taxon>Archaea</taxon>
        <taxon>Nitrososphaerota</taxon>
        <taxon>Candidatus Caldarchaeales</taxon>
        <taxon>Candidatus Caldarchaeaceae</taxon>
        <taxon>Candidatus Caldarchaeum</taxon>
    </lineage>
</organism>
<keyword evidence="2" id="KW-0031">Aminopeptidase</keyword>
<reference evidence="2" key="1">
    <citation type="journal article" date="2020" name="mSystems">
        <title>Genome- and Community-Level Interaction Insights into Carbon Utilization and Element Cycling Functions of Hydrothermarchaeota in Hydrothermal Sediment.</title>
        <authorList>
            <person name="Zhou Z."/>
            <person name="Liu Y."/>
            <person name="Xu W."/>
            <person name="Pan J."/>
            <person name="Luo Z.H."/>
            <person name="Li M."/>
        </authorList>
    </citation>
    <scope>NUCLEOTIDE SEQUENCE [LARGE SCALE GENOMIC DNA]</scope>
    <source>
        <strain evidence="2">SpSt-1073</strain>
    </source>
</reference>
<dbReference type="PANTHER" id="PTHR46112:SF2">
    <property type="entry name" value="XAA-PRO AMINOPEPTIDASE P-RELATED"/>
    <property type="match status" value="1"/>
</dbReference>
<name>A0A7J3WBZ3_CALS0</name>
<dbReference type="InterPro" id="IPR000994">
    <property type="entry name" value="Pept_M24"/>
</dbReference>
<dbReference type="Gene3D" id="3.90.230.10">
    <property type="entry name" value="Creatinase/methionine aminopeptidase superfamily"/>
    <property type="match status" value="1"/>
</dbReference>
<dbReference type="Pfam" id="PF00557">
    <property type="entry name" value="Peptidase_M24"/>
    <property type="match status" value="1"/>
</dbReference>